<feature type="domain" description="DUF11" evidence="3">
    <location>
        <begin position="703"/>
        <end position="819"/>
    </location>
</feature>
<feature type="domain" description="DUF11" evidence="3">
    <location>
        <begin position="826"/>
        <end position="940"/>
    </location>
</feature>
<evidence type="ECO:0000313" key="5">
    <source>
        <dbReference type="Proteomes" id="UP000276417"/>
    </source>
</evidence>
<dbReference type="NCBIfam" id="TIGR01451">
    <property type="entry name" value="B_ant_repeat"/>
    <property type="match status" value="1"/>
</dbReference>
<feature type="chain" id="PRO_5018210512" evidence="2">
    <location>
        <begin position="22"/>
        <end position="1165"/>
    </location>
</feature>
<dbReference type="Gene3D" id="2.60.40.10">
    <property type="entry name" value="Immunoglobulins"/>
    <property type="match status" value="1"/>
</dbReference>
<keyword evidence="2" id="KW-0732">Signal</keyword>
<evidence type="ECO:0000313" key="4">
    <source>
        <dbReference type="EMBL" id="AZI42540.1"/>
    </source>
</evidence>
<dbReference type="AlphaFoldDB" id="A0A3G8YC83"/>
<accession>A0A3G8YC83</accession>
<dbReference type="PANTHER" id="PTHR34819">
    <property type="entry name" value="LARGE CYSTEINE-RICH PERIPLASMIC PROTEIN OMCB"/>
    <property type="match status" value="1"/>
</dbReference>
<keyword evidence="5" id="KW-1185">Reference proteome</keyword>
<feature type="signal peptide" evidence="2">
    <location>
        <begin position="1"/>
        <end position="21"/>
    </location>
</feature>
<dbReference type="EMBL" id="CP034183">
    <property type="protein sequence ID" value="AZI42540.1"/>
    <property type="molecule type" value="Genomic_DNA"/>
</dbReference>
<dbReference type="InterPro" id="IPR051172">
    <property type="entry name" value="Chlamydia_OmcB"/>
</dbReference>
<dbReference type="Pfam" id="PF01345">
    <property type="entry name" value="DUF11"/>
    <property type="match status" value="3"/>
</dbReference>
<proteinExistence type="predicted"/>
<dbReference type="Proteomes" id="UP000276417">
    <property type="component" value="Chromosome 1"/>
</dbReference>
<dbReference type="InterPro" id="IPR013783">
    <property type="entry name" value="Ig-like_fold"/>
</dbReference>
<dbReference type="InterPro" id="IPR001434">
    <property type="entry name" value="OmcB-like_DUF11"/>
</dbReference>
<evidence type="ECO:0000256" key="1">
    <source>
        <dbReference type="SAM" id="MobiDB-lite"/>
    </source>
</evidence>
<dbReference type="RefSeq" id="WP_124869333.1">
    <property type="nucleotide sequence ID" value="NZ_CP034183.1"/>
</dbReference>
<protein>
    <submittedName>
        <fullName evidence="4">DUF11 domain-containing protein</fullName>
    </submittedName>
</protein>
<dbReference type="OrthoDB" id="21834at2"/>
<reference evidence="4 5" key="1">
    <citation type="submission" date="2018-11" db="EMBL/GenBank/DDBJ databases">
        <title>Deinococcus shelandsis sp. nov., isolated from South Shetland Islands soil of Antarctica.</title>
        <authorList>
            <person name="Tian J."/>
        </authorList>
    </citation>
    <scope>NUCLEOTIDE SEQUENCE [LARGE SCALE GENOMIC DNA]</scope>
    <source>
        <strain evidence="4 5">S14-83T</strain>
    </source>
</reference>
<gene>
    <name evidence="4" type="ORF">EHF33_07100</name>
</gene>
<name>A0A3G8YC83_9DEIO</name>
<evidence type="ECO:0000259" key="3">
    <source>
        <dbReference type="Pfam" id="PF01345"/>
    </source>
</evidence>
<feature type="region of interest" description="Disordered" evidence="1">
    <location>
        <begin position="324"/>
        <end position="350"/>
    </location>
</feature>
<sequence>MRTAFQSILPLLCLWTGLASAQTQPQPVPAGTQIVNQATGNYKDLLAGDQTSRSNIVKTSISPVCSVSVLASTQALGYQPGRPLAFAFTVSNNGNDRYSFGLQGKTTPPLGAVRLYRDAAPLGIRDAGDALLTAPEQLSLNAGEAQSLLLEVDVPANASGQISGLLSAACSNGGTATTGQQTARPGAQLELSKSFSAASVQPNGDVTVTLRAVNSGEFDAQNVIVEDLFEQSLNAGNKNFELVPGSAAPTLGSEQVASGVRWRVPLLARQQALSFSFRLRALPGVKVGQLINQATAQGQDAQGNALPTAQAQAAIAVRPPPQIALGPAKNAQAAPGGEGSASDRQSQSGVLQNQEVCFEHELQNLGPDTDNLSVAAQAGAPNAVFRTLGGAAQVFPVTLAPNQTAAFLACYRAAGNQPFEARLTATSTAQAQSNSTIDAVVSFVVPGVALGPVNAPEAPELSESDTQSQPLALVGKPNCFEQTLKNTGTNPDSYTISASSVQGAATTEIKAEQPLNLAPGASVTFTVCFTPLQPGTLEVLLTATSKYGPINLTRDRVLNVVLPQIALGPIGNPQANPGGEGSADDLQVRDNGLLNQRLCFSQTVSNLASVPDQLSLGGQVDLGTAELTLENLDGSPLVQPVALTAAGQPGDHLDFRVCVTPSASASGAAAALQLTLKATSALGAAPNVTRDQVVSLYSGLPRLTKVVDQTRGTPVAQGQRLTYSLKSENPFPFALAQITVQDTLSDYLDPATLEISDGGRLEGKTVIWTLDHLDPQSARTLTVSAKVKQDAPDGVLVVNRFVFSSREVQTPTPSNEVESLIWSATLTLDKRSDSAQVDVGGELGWILHVHNTSKSAALIDLMLNDTLPTGLSFVPGSAKLDGQPLTDPVIQGQLLHFSLPTPIKANATVTLTFRTRVGVDSPEIIINSAQVEGKGQDTLTAALTAVSSNVAKSQVVRINPRVFAPRGELLGRVYLDLNGDASFTFGQDLPLANARLILADGRSVLTDKEGRYHFQSLPEGMWGLRLDPNSVPFVPERDVNDGGLLGSRNMSVFALTVADFPLEKPQGDIYAERVTTLRVGSAVLSKSMLQMSLNTFQVTLSLQTPQALSQLHILDPLPTGASMTDGASELRLDVPAGQQQWRYTFEWSGKALPTLTDPQMDWRYP</sequence>
<dbReference type="InterPro" id="IPR047589">
    <property type="entry name" value="DUF11_rpt"/>
</dbReference>
<dbReference type="KEGG" id="dph:EHF33_07100"/>
<organism evidence="4 5">
    <name type="scientific">Deinococcus psychrotolerans</name>
    <dbReference type="NCBI Taxonomy" id="2489213"/>
    <lineage>
        <taxon>Bacteria</taxon>
        <taxon>Thermotogati</taxon>
        <taxon>Deinococcota</taxon>
        <taxon>Deinococci</taxon>
        <taxon>Deinococcales</taxon>
        <taxon>Deinococcaceae</taxon>
        <taxon>Deinococcus</taxon>
    </lineage>
</organism>
<evidence type="ECO:0000256" key="2">
    <source>
        <dbReference type="SAM" id="SignalP"/>
    </source>
</evidence>
<feature type="domain" description="DUF11" evidence="3">
    <location>
        <begin position="189"/>
        <end position="301"/>
    </location>
</feature>